<dbReference type="RefSeq" id="WP_085078662.1">
    <property type="nucleotide sequence ID" value="NZ_LQPJ01000102.1"/>
</dbReference>
<organism evidence="1 2">
    <name type="scientific">Mycobacterium palustre</name>
    <dbReference type="NCBI Taxonomy" id="153971"/>
    <lineage>
        <taxon>Bacteria</taxon>
        <taxon>Bacillati</taxon>
        <taxon>Actinomycetota</taxon>
        <taxon>Actinomycetes</taxon>
        <taxon>Mycobacteriales</taxon>
        <taxon>Mycobacteriaceae</taxon>
        <taxon>Mycobacterium</taxon>
        <taxon>Mycobacterium simiae complex</taxon>
    </lineage>
</organism>
<accession>A0A1X1ZLT5</accession>
<evidence type="ECO:0000313" key="1">
    <source>
        <dbReference type="EMBL" id="ORW24344.1"/>
    </source>
</evidence>
<name>A0A1X1ZLT5_9MYCO</name>
<dbReference type="AlphaFoldDB" id="A0A1X1ZLT5"/>
<sequence>MALWSVFGVAYNENYTAEVDGYLHRMDELGLWGMGESTNLNEARAHGNPYLDVSSLIRQESTDIMGQQMNTYDSEDQAHAAKDDGATPAHRYQEMFELLPEIWDQNQSFHIIDADHPELLEHGEAYIHEKLTGYIAEPFLESSGLPLPTYVRHYVNRSTVDALSTPWQAGPPAVFLEALRQRLGFPYEWWGAAID</sequence>
<proteinExistence type="predicted"/>
<keyword evidence="2" id="KW-1185">Reference proteome</keyword>
<protein>
    <submittedName>
        <fullName evidence="1">Uncharacterized protein</fullName>
    </submittedName>
</protein>
<dbReference type="OrthoDB" id="3618661at2"/>
<dbReference type="EMBL" id="LQPJ01000102">
    <property type="protein sequence ID" value="ORW24344.1"/>
    <property type="molecule type" value="Genomic_DNA"/>
</dbReference>
<dbReference type="Proteomes" id="UP000193529">
    <property type="component" value="Unassembled WGS sequence"/>
</dbReference>
<evidence type="ECO:0000313" key="2">
    <source>
        <dbReference type="Proteomes" id="UP000193529"/>
    </source>
</evidence>
<gene>
    <name evidence="1" type="ORF">AWC19_09550</name>
</gene>
<reference evidence="1 2" key="1">
    <citation type="submission" date="2016-01" db="EMBL/GenBank/DDBJ databases">
        <title>The new phylogeny of the genus Mycobacterium.</title>
        <authorList>
            <person name="Tarcisio F."/>
            <person name="Conor M."/>
            <person name="Antonella G."/>
            <person name="Elisabetta G."/>
            <person name="Giulia F.S."/>
            <person name="Sara T."/>
            <person name="Anna F."/>
            <person name="Clotilde B."/>
            <person name="Roberto B."/>
            <person name="Veronica D.S."/>
            <person name="Fabio R."/>
            <person name="Monica P."/>
            <person name="Olivier J."/>
            <person name="Enrico T."/>
            <person name="Nicola S."/>
        </authorList>
    </citation>
    <scope>NUCLEOTIDE SEQUENCE [LARGE SCALE GENOMIC DNA]</scope>
    <source>
        <strain evidence="1 2">DSM 44572</strain>
    </source>
</reference>
<comment type="caution">
    <text evidence="1">The sequence shown here is derived from an EMBL/GenBank/DDBJ whole genome shotgun (WGS) entry which is preliminary data.</text>
</comment>